<accession>A0A067YXB7</accession>
<name>A0A067YXB7_9CAUD</name>
<dbReference type="SMART" id="SM00507">
    <property type="entry name" value="HNHc"/>
    <property type="match status" value="1"/>
</dbReference>
<dbReference type="Proteomes" id="UP000028460">
    <property type="component" value="Genome"/>
</dbReference>
<gene>
    <name evidence="2" type="ORF">AHP24_31</name>
</gene>
<dbReference type="Pfam" id="PF13392">
    <property type="entry name" value="HNH_3"/>
    <property type="match status" value="1"/>
</dbReference>
<dbReference type="CDD" id="cd00085">
    <property type="entry name" value="HNHc"/>
    <property type="match status" value="1"/>
</dbReference>
<dbReference type="InterPro" id="IPR003615">
    <property type="entry name" value="HNH_nuc"/>
</dbReference>
<dbReference type="SUPFAM" id="SSF54171">
    <property type="entry name" value="DNA-binding domain"/>
    <property type="match status" value="1"/>
</dbReference>
<proteinExistence type="predicted"/>
<dbReference type="InterPro" id="IPR016177">
    <property type="entry name" value="DNA-bd_dom_sf"/>
</dbReference>
<dbReference type="GO" id="GO:0003677">
    <property type="term" value="F:DNA binding"/>
    <property type="evidence" value="ECO:0007669"/>
    <property type="project" value="InterPro"/>
</dbReference>
<reference evidence="2 3" key="1">
    <citation type="journal article" date="2014" name="PLoS ONE">
        <title>Four Escherichia coli O157:H7 Phages: A New Bacteriophage Genus and Taxonomic Classification of T1-Like Phages.</title>
        <authorList>
            <person name="Niu Y.D."/>
            <person name="McAllister T.A."/>
            <person name="Nash J.H."/>
            <person name="Kropinski A.M."/>
            <person name="Stanford K."/>
        </authorList>
    </citation>
    <scope>NUCLEOTIDE SEQUENCE [LARGE SCALE GENOMIC DNA]</scope>
</reference>
<dbReference type="InterPro" id="IPR044925">
    <property type="entry name" value="His-Me_finger_sf"/>
</dbReference>
<evidence type="ECO:0000259" key="1">
    <source>
        <dbReference type="SMART" id="SM00507"/>
    </source>
</evidence>
<evidence type="ECO:0000313" key="3">
    <source>
        <dbReference type="Proteomes" id="UP000028460"/>
    </source>
</evidence>
<dbReference type="SUPFAM" id="SSF54060">
    <property type="entry name" value="His-Me finger endonucleases"/>
    <property type="match status" value="1"/>
</dbReference>
<feature type="domain" description="HNH nuclease" evidence="1">
    <location>
        <begin position="44"/>
        <end position="92"/>
    </location>
</feature>
<protein>
    <submittedName>
        <fullName evidence="2">HNH endonuclease</fullName>
    </submittedName>
</protein>
<dbReference type="Gene3D" id="3.90.75.20">
    <property type="match status" value="1"/>
</dbReference>
<evidence type="ECO:0000313" key="2">
    <source>
        <dbReference type="EMBL" id="AHI60499.1"/>
    </source>
</evidence>
<dbReference type="EMBL" id="KF771236">
    <property type="protein sequence ID" value="AHI60499.1"/>
    <property type="molecule type" value="Genomic_DNA"/>
</dbReference>
<organism evidence="2 3">
    <name type="scientific">Escherichia phage bV_EcoS_AHP24</name>
    <dbReference type="NCBI Taxonomy" id="1416027"/>
    <lineage>
        <taxon>Viruses</taxon>
        <taxon>Duplodnaviria</taxon>
        <taxon>Heunggongvirae</taxon>
        <taxon>Uroviricota</taxon>
        <taxon>Caudoviricetes</taxon>
        <taxon>Drexlerviridae</taxon>
        <taxon>Rogunavirinae</taxon>
        <taxon>Rogunavirus</taxon>
        <taxon>Rogunavirus AHS24</taxon>
    </lineage>
</organism>
<dbReference type="GO" id="GO:0004519">
    <property type="term" value="F:endonuclease activity"/>
    <property type="evidence" value="ECO:0007669"/>
    <property type="project" value="UniProtKB-KW"/>
</dbReference>
<sequence>MNWHDWFYYSEGLIFWKVKPSRVIRVGWEAGRVEKTGYKRVGLDKKIYFVHRVVWEMFNGPIPKGMQVDHINHDNGDDRIENLRLVTCSDNNKNKSIGKNSTTGVQGVTFCKRMNKYKASVRCDGKYYHCGYFNSLSDAAESRRNKLLELGFHENHE</sequence>
<keyword evidence="2" id="KW-0255">Endonuclease</keyword>
<keyword evidence="2" id="KW-0378">Hydrolase</keyword>
<keyword evidence="2" id="KW-0540">Nuclease</keyword>